<evidence type="ECO:0000313" key="4">
    <source>
        <dbReference type="EMBL" id="EXI82621.1"/>
    </source>
</evidence>
<dbReference type="Pfam" id="PF13511">
    <property type="entry name" value="DUF4124"/>
    <property type="match status" value="1"/>
</dbReference>
<protein>
    <submittedName>
        <fullName evidence="4">Glutaredoxin-like protein, YruB-family</fullName>
    </submittedName>
</protein>
<dbReference type="Gene3D" id="3.40.30.10">
    <property type="entry name" value="Glutaredoxin"/>
    <property type="match status" value="1"/>
</dbReference>
<proteinExistence type="predicted"/>
<feature type="signal peptide" evidence="1">
    <location>
        <begin position="1"/>
        <end position="24"/>
    </location>
</feature>
<name>A0A011P4R3_9PROT</name>
<gene>
    <name evidence="4" type="ORF">AW10_00407</name>
</gene>
<dbReference type="PROSITE" id="PS51354">
    <property type="entry name" value="GLUTAREDOXIN_2"/>
    <property type="match status" value="1"/>
</dbReference>
<feature type="domain" description="Glutaredoxin" evidence="2">
    <location>
        <begin position="80"/>
        <end position="134"/>
    </location>
</feature>
<dbReference type="EMBL" id="JEMX01000010">
    <property type="protein sequence ID" value="EXI82621.1"/>
    <property type="molecule type" value="Genomic_DNA"/>
</dbReference>
<dbReference type="InterPro" id="IPR025392">
    <property type="entry name" value="DUF4124"/>
</dbReference>
<reference evidence="4 5" key="1">
    <citation type="submission" date="2014-02" db="EMBL/GenBank/DDBJ databases">
        <title>Expanding our view of genomic diversity in Candidatus Accumulibacter clades.</title>
        <authorList>
            <person name="Skennerton C.T."/>
            <person name="Barr J.J."/>
            <person name="Slater F.R."/>
            <person name="Bond P.L."/>
            <person name="Tyson G.W."/>
        </authorList>
    </citation>
    <scope>NUCLEOTIDE SEQUENCE [LARGE SCALE GENOMIC DNA]</scope>
    <source>
        <strain evidence="5">BA-92</strain>
    </source>
</reference>
<evidence type="ECO:0000313" key="5">
    <source>
        <dbReference type="Proteomes" id="UP000021816"/>
    </source>
</evidence>
<evidence type="ECO:0000259" key="2">
    <source>
        <dbReference type="Pfam" id="PF00462"/>
    </source>
</evidence>
<dbReference type="InterPro" id="IPR036249">
    <property type="entry name" value="Thioredoxin-like_sf"/>
</dbReference>
<dbReference type="Proteomes" id="UP000021816">
    <property type="component" value="Unassembled WGS sequence"/>
</dbReference>
<accession>A0A011P4R3</accession>
<dbReference type="STRING" id="1454003.AW10_00407"/>
<organism evidence="4 5">
    <name type="scientific">Candidatus Accumulibacter appositus</name>
    <dbReference type="NCBI Taxonomy" id="1454003"/>
    <lineage>
        <taxon>Bacteria</taxon>
        <taxon>Pseudomonadati</taxon>
        <taxon>Pseudomonadota</taxon>
        <taxon>Betaproteobacteria</taxon>
        <taxon>Candidatus Accumulibacter</taxon>
    </lineage>
</organism>
<feature type="domain" description="DUF4124" evidence="3">
    <location>
        <begin position="15"/>
        <end position="63"/>
    </location>
</feature>
<evidence type="ECO:0000259" key="3">
    <source>
        <dbReference type="Pfam" id="PF13511"/>
    </source>
</evidence>
<dbReference type="CDD" id="cd02976">
    <property type="entry name" value="NrdH"/>
    <property type="match status" value="1"/>
</dbReference>
<keyword evidence="1" id="KW-0732">Signal</keyword>
<sequence length="172" mass="17973" precursor="true">MHITSALRFASIATALLTATLAGAQTTYHWVDPSSGVTVISDLPPPPGTRGVSVNEAPSIADEQQRLPYAVRQASAKFPVVLYTSADCGACQQARALLNGRGIPFSEKRLTSQEELTALGRQLGGEAVLPSISVGRQNATGFAAPAWNELLDLAGYPVTAPYGFKPAAPPAE</sequence>
<dbReference type="SUPFAM" id="SSF52833">
    <property type="entry name" value="Thioredoxin-like"/>
    <property type="match status" value="1"/>
</dbReference>
<evidence type="ECO:0000256" key="1">
    <source>
        <dbReference type="SAM" id="SignalP"/>
    </source>
</evidence>
<comment type="caution">
    <text evidence="4">The sequence shown here is derived from an EMBL/GenBank/DDBJ whole genome shotgun (WGS) entry which is preliminary data.</text>
</comment>
<feature type="chain" id="PRO_5001461638" evidence="1">
    <location>
        <begin position="25"/>
        <end position="172"/>
    </location>
</feature>
<dbReference type="AlphaFoldDB" id="A0A011P4R3"/>
<dbReference type="InterPro" id="IPR002109">
    <property type="entry name" value="Glutaredoxin"/>
</dbReference>
<dbReference type="Pfam" id="PF00462">
    <property type="entry name" value="Glutaredoxin"/>
    <property type="match status" value="1"/>
</dbReference>
<dbReference type="PATRIC" id="fig|1454003.3.peg.416"/>